<keyword evidence="2" id="KW-1185">Reference proteome</keyword>
<gene>
    <name evidence="1" type="ORF">HNR37_001179</name>
</gene>
<dbReference type="EMBL" id="JACHID010000006">
    <property type="protein sequence ID" value="MBB5021865.1"/>
    <property type="molecule type" value="Genomic_DNA"/>
</dbReference>
<reference evidence="1 2" key="1">
    <citation type="submission" date="2020-08" db="EMBL/GenBank/DDBJ databases">
        <title>Genomic Encyclopedia of Type Strains, Phase IV (KMG-IV): sequencing the most valuable type-strain genomes for metagenomic binning, comparative biology and taxonomic classification.</title>
        <authorList>
            <person name="Goeker M."/>
        </authorList>
    </citation>
    <scope>NUCLEOTIDE SEQUENCE [LARGE SCALE GENOMIC DNA]</scope>
    <source>
        <strain evidence="1 2">DSM 22071</strain>
    </source>
</reference>
<sequence length="54" mass="6214">MSLDLSMLHWRGPGATKGETQKYPFQLQHFFANNQISTANTIITRKQKTRPPVQ</sequence>
<evidence type="ECO:0000313" key="2">
    <source>
        <dbReference type="Proteomes" id="UP000528322"/>
    </source>
</evidence>
<comment type="caution">
    <text evidence="1">The sequence shown here is derived from an EMBL/GenBank/DDBJ whole genome shotgun (WGS) entry which is preliminary data.</text>
</comment>
<organism evidence="1 2">
    <name type="scientific">Desulfurispira natronophila</name>
    <dbReference type="NCBI Taxonomy" id="682562"/>
    <lineage>
        <taxon>Bacteria</taxon>
        <taxon>Pseudomonadati</taxon>
        <taxon>Chrysiogenota</taxon>
        <taxon>Chrysiogenia</taxon>
        <taxon>Chrysiogenales</taxon>
        <taxon>Chrysiogenaceae</taxon>
        <taxon>Desulfurispira</taxon>
    </lineage>
</organism>
<proteinExistence type="predicted"/>
<dbReference type="AlphaFoldDB" id="A0A7W7Y4D3"/>
<dbReference type="Proteomes" id="UP000528322">
    <property type="component" value="Unassembled WGS sequence"/>
</dbReference>
<name>A0A7W7Y4D3_9BACT</name>
<accession>A0A7W7Y4D3</accession>
<evidence type="ECO:0000313" key="1">
    <source>
        <dbReference type="EMBL" id="MBB5021865.1"/>
    </source>
</evidence>
<protein>
    <submittedName>
        <fullName evidence="1">Uncharacterized protein</fullName>
    </submittedName>
</protein>